<sequence>MVTRLSDTKSSVSPSVRRNSNKLDSYKAEENLNDRVEFKAGLTVRHEDLEELVLGIIEQAFSGLNLDPLREKEIAGQVISVLKERGWTLDKVKSLNGLR</sequence>
<dbReference type="RefSeq" id="WP_101894327.1">
    <property type="nucleotide sequence ID" value="NZ_CP022684.1"/>
</dbReference>
<reference evidence="3" key="1">
    <citation type="submission" date="2017-08" db="EMBL/GenBank/DDBJ databases">
        <title>Direct submision.</title>
        <authorList>
            <person name="Kim S.-J."/>
            <person name="Rhee S.-K."/>
        </authorList>
    </citation>
    <scope>NUCLEOTIDE SEQUENCE [LARGE SCALE GENOMIC DNA]</scope>
    <source>
        <strain evidence="3">GI5</strain>
    </source>
</reference>
<proteinExistence type="predicted"/>
<protein>
    <submittedName>
        <fullName evidence="2">Uncharacterized protein</fullName>
    </submittedName>
</protein>
<feature type="compositionally biased region" description="Low complexity" evidence="1">
    <location>
        <begin position="9"/>
        <end position="18"/>
    </location>
</feature>
<gene>
    <name evidence="2" type="ORF">Kalk_11160</name>
</gene>
<dbReference type="Proteomes" id="UP000235116">
    <property type="component" value="Chromosome"/>
</dbReference>
<evidence type="ECO:0000256" key="1">
    <source>
        <dbReference type="SAM" id="MobiDB-lite"/>
    </source>
</evidence>
<dbReference type="AlphaFoldDB" id="A0A2K9LKU3"/>
<organism evidence="2 3">
    <name type="scientific">Ketobacter alkanivorans</name>
    <dbReference type="NCBI Taxonomy" id="1917421"/>
    <lineage>
        <taxon>Bacteria</taxon>
        <taxon>Pseudomonadati</taxon>
        <taxon>Pseudomonadota</taxon>
        <taxon>Gammaproteobacteria</taxon>
        <taxon>Pseudomonadales</taxon>
        <taxon>Ketobacteraceae</taxon>
        <taxon>Ketobacter</taxon>
    </lineage>
</organism>
<keyword evidence="3" id="KW-1185">Reference proteome</keyword>
<evidence type="ECO:0000313" key="2">
    <source>
        <dbReference type="EMBL" id="AUM12948.1"/>
    </source>
</evidence>
<dbReference type="EMBL" id="CP022684">
    <property type="protein sequence ID" value="AUM12948.1"/>
    <property type="molecule type" value="Genomic_DNA"/>
</dbReference>
<accession>A0A2K9LKU3</accession>
<feature type="region of interest" description="Disordered" evidence="1">
    <location>
        <begin position="1"/>
        <end position="25"/>
    </location>
</feature>
<name>A0A2K9LKU3_9GAMM</name>
<evidence type="ECO:0000313" key="3">
    <source>
        <dbReference type="Proteomes" id="UP000235116"/>
    </source>
</evidence>
<dbReference type="KEGG" id="kak:Kalk_11160"/>